<evidence type="ECO:0000256" key="2">
    <source>
        <dbReference type="ARBA" id="ARBA00022638"/>
    </source>
</evidence>
<dbReference type="InterPro" id="IPR002477">
    <property type="entry name" value="Peptidoglycan-bd-like"/>
</dbReference>
<dbReference type="GO" id="GO:0042742">
    <property type="term" value="P:defense response to bacterium"/>
    <property type="evidence" value="ECO:0007669"/>
    <property type="project" value="UniProtKB-KW"/>
</dbReference>
<protein>
    <submittedName>
        <fullName evidence="4">Putative peptidoglycan binding domain-containing protein</fullName>
    </submittedName>
</protein>
<dbReference type="Gene3D" id="1.10.101.10">
    <property type="entry name" value="PGBD-like superfamily/PGBD"/>
    <property type="match status" value="1"/>
</dbReference>
<dbReference type="Gene3D" id="1.10.530.40">
    <property type="match status" value="1"/>
</dbReference>
<dbReference type="RefSeq" id="WP_090963154.1">
    <property type="nucleotide sequence ID" value="NZ_FOVG01000001.1"/>
</dbReference>
<feature type="domain" description="Peptidoglycan binding-like" evidence="3">
    <location>
        <begin position="27"/>
        <end position="78"/>
    </location>
</feature>
<dbReference type="InterPro" id="IPR023347">
    <property type="entry name" value="Lysozyme_dom_sf"/>
</dbReference>
<proteinExistence type="predicted"/>
<evidence type="ECO:0000313" key="5">
    <source>
        <dbReference type="Proteomes" id="UP000198968"/>
    </source>
</evidence>
<dbReference type="OrthoDB" id="932638at2"/>
<dbReference type="InterPro" id="IPR036366">
    <property type="entry name" value="PGBDSf"/>
</dbReference>
<dbReference type="GO" id="GO:0003796">
    <property type="term" value="F:lysozyme activity"/>
    <property type="evidence" value="ECO:0007669"/>
    <property type="project" value="InterPro"/>
</dbReference>
<evidence type="ECO:0000256" key="1">
    <source>
        <dbReference type="ARBA" id="ARBA00022529"/>
    </source>
</evidence>
<reference evidence="5" key="1">
    <citation type="submission" date="2016-10" db="EMBL/GenBank/DDBJ databases">
        <authorList>
            <person name="Varghese N."/>
            <person name="Submissions S."/>
        </authorList>
    </citation>
    <scope>NUCLEOTIDE SEQUENCE [LARGE SCALE GENOMIC DNA]</scope>
    <source>
        <strain evidence="5">OV426</strain>
    </source>
</reference>
<keyword evidence="2" id="KW-0081">Bacteriolytic enzyme</keyword>
<dbReference type="AlphaFoldDB" id="A0A1I5AD83"/>
<keyword evidence="1" id="KW-0929">Antimicrobial</keyword>
<gene>
    <name evidence="4" type="ORF">SAMN05428971_1993</name>
</gene>
<name>A0A1I5AD83_9GAMM</name>
<dbReference type="EMBL" id="FOVG01000001">
    <property type="protein sequence ID" value="SFN60358.1"/>
    <property type="molecule type" value="Genomic_DNA"/>
</dbReference>
<accession>A0A1I5AD83</accession>
<dbReference type="CDD" id="cd16903">
    <property type="entry name" value="pesticin_lyz-like"/>
    <property type="match status" value="1"/>
</dbReference>
<organism evidence="4 5">
    <name type="scientific">Candidatus Pantoea varia</name>
    <dbReference type="NCBI Taxonomy" id="1881036"/>
    <lineage>
        <taxon>Bacteria</taxon>
        <taxon>Pseudomonadati</taxon>
        <taxon>Pseudomonadota</taxon>
        <taxon>Gammaproteobacteria</taxon>
        <taxon>Enterobacterales</taxon>
        <taxon>Erwiniaceae</taxon>
        <taxon>Pantoea</taxon>
    </lineage>
</organism>
<evidence type="ECO:0000313" key="4">
    <source>
        <dbReference type="EMBL" id="SFN60358.1"/>
    </source>
</evidence>
<evidence type="ECO:0000259" key="3">
    <source>
        <dbReference type="Pfam" id="PF01471"/>
    </source>
</evidence>
<sequence length="306" mass="34464">MPYHRSHGPRVFRLTSSVGASGTNNPDEVKSIQRMINDAGYQFATGRTLPTNGQCDTATTEAIRWYQRLLNLSPSGLVQPTDTWFIRAISEATTPGWRPSNTTGPLRVSEGQITFDAEGTDYITAMEPFKQRRYPNFSRILQWPPTSFSGVTLGRGYDMGSRSAGEIYSTLRQAGIEEYKAVLCSKAAGLKGRHAEQFVKVYGPLVGEITHTQQIRLFEIAYRIKRNEALNLYRRIAQSIPSAPAWEQLDPKIRDVVTDIFYQGVHNARALFQAAIEGKAALIAHIKSSPTYMSYENHRNRIRYLQ</sequence>
<dbReference type="Proteomes" id="UP000198968">
    <property type="component" value="Unassembled WGS sequence"/>
</dbReference>
<dbReference type="SUPFAM" id="SSF47090">
    <property type="entry name" value="PGBD-like"/>
    <property type="match status" value="1"/>
</dbReference>
<dbReference type="Pfam" id="PF01471">
    <property type="entry name" value="PG_binding_1"/>
    <property type="match status" value="1"/>
</dbReference>
<dbReference type="InterPro" id="IPR036365">
    <property type="entry name" value="PGBD-like_sf"/>
</dbReference>
<keyword evidence="5" id="KW-1185">Reference proteome</keyword>
<dbReference type="GO" id="GO:0031640">
    <property type="term" value="P:killing of cells of another organism"/>
    <property type="evidence" value="ECO:0007669"/>
    <property type="project" value="UniProtKB-KW"/>
</dbReference>